<reference evidence="2" key="1">
    <citation type="submission" date="2023-06" db="EMBL/GenBank/DDBJ databases">
        <title>Genome-scale phylogeny and comparative genomics of the fungal order Sordariales.</title>
        <authorList>
            <consortium name="Lawrence Berkeley National Laboratory"/>
            <person name="Hensen N."/>
            <person name="Bonometti L."/>
            <person name="Westerberg I."/>
            <person name="Brannstrom I.O."/>
            <person name="Guillou S."/>
            <person name="Cros-Aarteil S."/>
            <person name="Calhoun S."/>
            <person name="Haridas S."/>
            <person name="Kuo A."/>
            <person name="Mondo S."/>
            <person name="Pangilinan J."/>
            <person name="Riley R."/>
            <person name="Labutti K."/>
            <person name="Andreopoulos B."/>
            <person name="Lipzen A."/>
            <person name="Chen C."/>
            <person name="Yanf M."/>
            <person name="Daum C."/>
            <person name="Ng V."/>
            <person name="Clum A."/>
            <person name="Steindorff A."/>
            <person name="Ohm R."/>
            <person name="Martin F."/>
            <person name="Silar P."/>
            <person name="Natvig D."/>
            <person name="Lalanne C."/>
            <person name="Gautier V."/>
            <person name="Ament-Velasquez S.L."/>
            <person name="Kruys A."/>
            <person name="Hutchinson M.I."/>
            <person name="Powell A.J."/>
            <person name="Barry K."/>
            <person name="Miller A.N."/>
            <person name="Grigoriev I.V."/>
            <person name="Debuchy R."/>
            <person name="Gladieux P."/>
            <person name="Thoren M.H."/>
            <person name="Johannesson H."/>
        </authorList>
    </citation>
    <scope>NUCLEOTIDE SEQUENCE</scope>
    <source>
        <strain evidence="2">SMH2532-1</strain>
    </source>
</reference>
<proteinExistence type="predicted"/>
<evidence type="ECO:0000313" key="2">
    <source>
        <dbReference type="EMBL" id="KAK0656713.1"/>
    </source>
</evidence>
<evidence type="ECO:0000256" key="1">
    <source>
        <dbReference type="SAM" id="Phobius"/>
    </source>
</evidence>
<keyword evidence="1" id="KW-0472">Membrane</keyword>
<name>A0AA39YQ98_9PEZI</name>
<keyword evidence="1" id="KW-1133">Transmembrane helix</keyword>
<dbReference type="EMBL" id="JAULSV010000001">
    <property type="protein sequence ID" value="KAK0656713.1"/>
    <property type="molecule type" value="Genomic_DNA"/>
</dbReference>
<dbReference type="AlphaFoldDB" id="A0AA39YQ98"/>
<organism evidence="2 3">
    <name type="scientific">Cercophora newfieldiana</name>
    <dbReference type="NCBI Taxonomy" id="92897"/>
    <lineage>
        <taxon>Eukaryota</taxon>
        <taxon>Fungi</taxon>
        <taxon>Dikarya</taxon>
        <taxon>Ascomycota</taxon>
        <taxon>Pezizomycotina</taxon>
        <taxon>Sordariomycetes</taxon>
        <taxon>Sordariomycetidae</taxon>
        <taxon>Sordariales</taxon>
        <taxon>Lasiosphaeriaceae</taxon>
        <taxon>Cercophora</taxon>
    </lineage>
</organism>
<dbReference type="Proteomes" id="UP001174936">
    <property type="component" value="Unassembled WGS sequence"/>
</dbReference>
<accession>A0AA39YQ98</accession>
<protein>
    <submittedName>
        <fullName evidence="2">Uncharacterized protein</fullName>
    </submittedName>
</protein>
<evidence type="ECO:0000313" key="3">
    <source>
        <dbReference type="Proteomes" id="UP001174936"/>
    </source>
</evidence>
<keyword evidence="1" id="KW-0812">Transmembrane</keyword>
<comment type="caution">
    <text evidence="2">The sequence shown here is derived from an EMBL/GenBank/DDBJ whole genome shotgun (WGS) entry which is preliminary data.</text>
</comment>
<keyword evidence="3" id="KW-1185">Reference proteome</keyword>
<feature type="transmembrane region" description="Helical" evidence="1">
    <location>
        <begin position="18"/>
        <end position="39"/>
    </location>
</feature>
<sequence>MLLDLQALTGCFPLGTNAAFLCVSALLKFGYIFVHAHAYPWGSRRRRVGGSANVPPVISISTVVILCRFPRGDRHPPGPDIHLLGPSPVRARWMDGWTAHGGWSRQLLVAEGWDVEAESRTPPPPGDLRSPCIRSLPSMHLSAGCVERSTRFWRGYGSGQPFWPIPGQGDKRADGLGFVASGAEACQKSKDLVQPTCQGSPPSHLNSTRTSRRPLEIGEHVVEWANDGRDSWSSPVCSPPSYINCMQLYSFTWGATYGARYAVVGVTRGPCPFCFHIA</sequence>
<gene>
    <name evidence="2" type="ORF">B0T16DRAFT_43627</name>
</gene>